<name>A0A7Y7M4R9_9PROT</name>
<feature type="transmembrane region" description="Helical" evidence="1">
    <location>
        <begin position="52"/>
        <end position="75"/>
    </location>
</feature>
<keyword evidence="1" id="KW-0472">Membrane</keyword>
<evidence type="ECO:0000313" key="2">
    <source>
        <dbReference type="EMBL" id="NVN11140.1"/>
    </source>
</evidence>
<evidence type="ECO:0008006" key="4">
    <source>
        <dbReference type="Google" id="ProtNLM"/>
    </source>
</evidence>
<dbReference type="RefSeq" id="WP_176639878.1">
    <property type="nucleotide sequence ID" value="NZ_JABXXP010000122.1"/>
</dbReference>
<proteinExistence type="predicted"/>
<organism evidence="2 3">
    <name type="scientific">Nguyenibacter vanlangensis</name>
    <dbReference type="NCBI Taxonomy" id="1216886"/>
    <lineage>
        <taxon>Bacteria</taxon>
        <taxon>Pseudomonadati</taxon>
        <taxon>Pseudomonadota</taxon>
        <taxon>Alphaproteobacteria</taxon>
        <taxon>Acetobacterales</taxon>
        <taxon>Acetobacteraceae</taxon>
        <taxon>Nguyenibacter</taxon>
    </lineage>
</organism>
<accession>A0A7Y7M4R9</accession>
<reference evidence="2 3" key="1">
    <citation type="submission" date="2020-06" db="EMBL/GenBank/DDBJ databases">
        <title>Description of novel acetic acid bacteria.</title>
        <authorList>
            <person name="Sombolestani A."/>
        </authorList>
    </citation>
    <scope>NUCLEOTIDE SEQUENCE [LARGE SCALE GENOMIC DNA]</scope>
    <source>
        <strain evidence="2 3">LMG 31431</strain>
    </source>
</reference>
<dbReference type="EMBL" id="JABXXP010000122">
    <property type="protein sequence ID" value="NVN11140.1"/>
    <property type="molecule type" value="Genomic_DNA"/>
</dbReference>
<evidence type="ECO:0000256" key="1">
    <source>
        <dbReference type="SAM" id="Phobius"/>
    </source>
</evidence>
<dbReference type="Proteomes" id="UP000534870">
    <property type="component" value="Unassembled WGS sequence"/>
</dbReference>
<protein>
    <recommendedName>
        <fullName evidence="4">DUF4239 domain-containing protein</fullName>
    </recommendedName>
</protein>
<feature type="transmembrane region" description="Helical" evidence="1">
    <location>
        <begin position="193"/>
        <end position="213"/>
    </location>
</feature>
<dbReference type="AlphaFoldDB" id="A0A7Y7M4R9"/>
<keyword evidence="1" id="KW-1133">Transmembrane helix</keyword>
<comment type="caution">
    <text evidence="2">The sequence shown here is derived from an EMBL/GenBank/DDBJ whole genome shotgun (WGS) entry which is preliminary data.</text>
</comment>
<keyword evidence="1" id="KW-0812">Transmembrane</keyword>
<sequence length="269" mass="28976">MILAAFRHLSILSIGGVAGILFPSLMFAAEFGYRLGRRIASRKSEKSTDLAASATLTTGMIGLLAFTLSLSINFAQDRFEARRDLVLAEANAISTAWLRANLIDGAESAVIAAEIEEYARVALAYTTAESNADIPGLVERMGALQAGIWRSMGMIARHASNPVTIALASALNDMFDLFTSQRFAYQSHVPTNIVLMLYLEALATIGALGYQLGLGGDRHIVLTTLLLMMWSGGMILIMDLNQPRIGSIRADASPLIWTIRGFGGPAQMH</sequence>
<gene>
    <name evidence="2" type="ORF">HUK84_08300</name>
</gene>
<feature type="transmembrane region" description="Helical" evidence="1">
    <location>
        <begin position="219"/>
        <end position="240"/>
    </location>
</feature>
<evidence type="ECO:0000313" key="3">
    <source>
        <dbReference type="Proteomes" id="UP000534870"/>
    </source>
</evidence>